<evidence type="ECO:0000313" key="5">
    <source>
        <dbReference type="EMBL" id="CEG13781.1"/>
    </source>
</evidence>
<sequence>MTSTNTIKGYMGNVAMFCFLFLILSSTANATTIDKTVDKTTAVVGENLTYTITLNFTENASNITINDPLPDGLIYVNDSHNGTLNNKTIIWNLGNLIGVVEIILNVSINETYNGTEIVNNSVNLSYEINSTEYKLNATSNKTKIINKTKILFVATANWEVLQRAFPYANEHYIDCEFANLTAMTLAATDESYAEYVKEKIRNAKNGDIIFEYIADRQYTLYKDEIENASNRGVKVIGIGGFTSGVGYTYNIGNGSGVLKNIFGKRLSSSNPSGYWDAVLEENMKRMITYIAYTVDNRTDLKSYVKNAIEVPGYAIYHPNAPYLIYNNASLEHLFLNTSDYVKWYNESGRYNPEKPWIGIIMYYRDYQSNDLLTENRLIEKLENDGFNAIAVYVEWNTPISRFFYDEQNNTLVRAVISFNNFRSNGPPDVLSKLNVPVIQAVYPYYDSIYGWYNSSFGLNGLEMTWKIEQPEMDGTIAPIIVQGVLSAKSGIYYPIDDIIEGENRINKIIGITENYAMLGWKPNSEKKIALIYFNHPPGKHDIGASYFNLFPSLESALREMNKSGYNVSIWNKTEIKDKILIGGRNIGVWSPECLDEMVKNSSILLLPAEKYEIWFNELPEKIRNDVNKTWGPPPGELMVYENETGKYIVIPRIENRNIIMAPQPNRGWEADVSRLYHDMTIAPPHNYIAFYLWLKKDFHADAVVHWGRHGTHEWLPGKMIGMCKNCYPDILIQDIPNIYPYIIDGSGEGIQAKRRGYATLISHLTPPIAQSELYGELQNLKDLIVEYEKSKDVNYTAKIEILRAEIMAKAQNMSIDKDLNITLTNETMDEAVEEIIEYLEELSAESMPYGTHTFGEAPVGEKKMMFIETMLINLADLHVTSADILGYNWNNLKENPLAVVNNITNSERIDKTKNLTKFIAGCIIENKTLNWTVDEIQNQYDRTINQTTFSALNETYNSGIFWSKALDNTTLELENYIDALNGSYIEPSEHGDPTRNPNVLPTGRNYYALNSKLIPTKTSWELGKKLADELIKAYYEEHGEFPDKIGATMWSVETYRHYGVMEGMVLRLLGVEPIITTSKTKNDEVKVTALENLTIEINGTIIQRPRIDVVITTSGLYRDTLPYQVCLLDVAVKTVANLNENESNNYVIKNSKIINESLMQLNESIKERLLDEYKLNSGFNGTFEEFADLFSKLRIFAPPPGGYGAGIDKIIDAGELAWNISTADKAVGDAYIFRMANMYSCGQSLGNYQDVFRANLNGTDIIFNSRSTNLYGVLDNDDVYQYTGGFAIAVRSITGETPEVKIINLRNIEKPKIEDLYDFLAKELRTRLFNPNYLEGMMESEYSGLREIADFIENLFGWDVTVPDAVREDQWDEAYDVLINDKYGLGLEDAFNKDNPYALQSITARMLEAIRKGYWDPSDEVKKDIAETYKKSVEDYGVTCCHHTCGNPFLNDYIEGILSPPIQELPAKRHRSKKLPEEPTLALDVTQQSQPQNFTTSLNATGEAISDTTGTVEEEKNNTADTAITPPEKPSEDTLANETKTEGVMGEPITPSGETVTGKKIQETSSKTETEQPLPISGAPLIGILIVIAILIFIIYGYLRKKK</sequence>
<dbReference type="InterPro" id="IPR003672">
    <property type="entry name" value="CobN/Mg_chltase"/>
</dbReference>
<feature type="domain" description="DUF11" evidence="3">
    <location>
        <begin position="33"/>
        <end position="126"/>
    </location>
</feature>
<feature type="transmembrane region" description="Helical" evidence="2">
    <location>
        <begin position="1578"/>
        <end position="1599"/>
    </location>
</feature>
<evidence type="ECO:0000256" key="2">
    <source>
        <dbReference type="SAM" id="Phobius"/>
    </source>
</evidence>
<feature type="region of interest" description="Disordered" evidence="1">
    <location>
        <begin position="1503"/>
        <end position="1572"/>
    </location>
</feature>
<proteinExistence type="predicted"/>
<dbReference type="Pfam" id="PF01345">
    <property type="entry name" value="DUF11"/>
    <property type="match status" value="1"/>
</dbReference>
<feature type="compositionally biased region" description="Basic and acidic residues" evidence="1">
    <location>
        <begin position="1560"/>
        <end position="1570"/>
    </location>
</feature>
<dbReference type="PANTHER" id="PTHR44119">
    <property type="entry name" value="MAGNESIUM-CHELATASE SUBUNIT CHLH, CHLOROPLASTIC"/>
    <property type="match status" value="1"/>
</dbReference>
<dbReference type="PANTHER" id="PTHR44119:SF4">
    <property type="entry name" value="AEROBIC COBALTOCHELATASE SUBUNIT COBN"/>
    <property type="match status" value="1"/>
</dbReference>
<evidence type="ECO:0000259" key="3">
    <source>
        <dbReference type="Pfam" id="PF01345"/>
    </source>
</evidence>
<feature type="domain" description="CobN/magnesium chelatase" evidence="4">
    <location>
        <begin position="273"/>
        <end position="1421"/>
    </location>
</feature>
<dbReference type="CDD" id="cd10150">
    <property type="entry name" value="CobN_like"/>
    <property type="match status" value="1"/>
</dbReference>
<keyword evidence="2" id="KW-0812">Transmembrane</keyword>
<reference evidence="5" key="1">
    <citation type="submission" date="2014-09" db="EMBL/GenBank/DDBJ databases">
        <authorList>
            <person name="Probst J Alexander"/>
        </authorList>
    </citation>
    <scope>NUCLEOTIDE SEQUENCE</scope>
</reference>
<dbReference type="Pfam" id="PF02514">
    <property type="entry name" value="CobN-Mg_chel"/>
    <property type="match status" value="1"/>
</dbReference>
<organism evidence="5">
    <name type="scientific">groundwater metagenome</name>
    <dbReference type="NCBI Taxonomy" id="717931"/>
    <lineage>
        <taxon>unclassified sequences</taxon>
        <taxon>metagenomes</taxon>
        <taxon>ecological metagenomes</taxon>
    </lineage>
</organism>
<evidence type="ECO:0000259" key="4">
    <source>
        <dbReference type="Pfam" id="PF02514"/>
    </source>
</evidence>
<dbReference type="InterPro" id="IPR047589">
    <property type="entry name" value="DUF11_rpt"/>
</dbReference>
<keyword evidence="2" id="KW-1133">Transmembrane helix</keyword>
<gene>
    <name evidence="5" type="ORF">MSIBF_A490002</name>
</gene>
<name>A0A098EE35_9ZZZZ</name>
<protein>
    <submittedName>
        <fullName evidence="5">Uncharacterized protein</fullName>
    </submittedName>
</protein>
<dbReference type="NCBIfam" id="TIGR01451">
    <property type="entry name" value="B_ant_repeat"/>
    <property type="match status" value="1"/>
</dbReference>
<dbReference type="EMBL" id="CCXY01000412">
    <property type="protein sequence ID" value="CEG13781.1"/>
    <property type="molecule type" value="Genomic_DNA"/>
</dbReference>
<evidence type="ECO:0000256" key="1">
    <source>
        <dbReference type="SAM" id="MobiDB-lite"/>
    </source>
</evidence>
<dbReference type="Gene3D" id="2.60.40.740">
    <property type="match status" value="1"/>
</dbReference>
<dbReference type="InterPro" id="IPR001434">
    <property type="entry name" value="OmcB-like_DUF11"/>
</dbReference>
<accession>A0A098EE35</accession>
<keyword evidence="2" id="KW-0472">Membrane</keyword>